<dbReference type="PROSITE" id="PS50234">
    <property type="entry name" value="VWFA"/>
    <property type="match status" value="1"/>
</dbReference>
<dbReference type="PANTHER" id="PTHR10579">
    <property type="entry name" value="CALCIUM-ACTIVATED CHLORIDE CHANNEL REGULATOR"/>
    <property type="match status" value="1"/>
</dbReference>
<accession>A0A0F7BY56</accession>
<sequence>MRKSMRNSTMYLAICALLLGITFSCLLEAPQALAKADPNRGNDAMFVLDASYSMRDTDKEGIAAEVVRLFMDMSNADRTRVGFVAYNHKIVKTKALTAISVKDKKNETKKALSSLPRSGYTDLGLGLLTGTELLAKRTESGNRPFLLLLSDGGTDFGPMSKGRSVADSKRDVEKAIQLAKAKGFPIYTIGLNQDGSVNQAELKRIAAETGGTSFITDSAEDLPEIFNKIFAKQIQSTLISVAAVTATGALQDVNLSIPNGSINEANIILLSEHPVKEAQLFSQAKNIQFTESNKYSLLKVAQPPKGNVNVKFRGTPGTLVKINLLGTYNLDIQAPALPNQTQKGQAISMVAHLIDSQGKKFTDQDVNQTLKAEFITVHTATKQEQRTPMNVAGDEWKLEHVFKQSGDYTWKVRIEGPDFYRETSAEKLHVGNLAPQATAERSISISKESGESGIDLGKYFTDANQDTLTYNIINAPDEALSNIRIQGQTLHIAPFTTGTTTLTITATDPDGEQATSELSLIITSVWDKYLLIGGILLAVALIGGIIYLIVRPKPMLSGKLEGYFLQTASGNDIPVTYWPLSSFPQRRITLQELFRSLNVNEPLPEAAFIVFEAGKNETLLVKNSSNCTLVRGTTLLRTNKKEILTYNDKLYITFEDGITEIEIRYKAVKVNSHLYSDVPAHH</sequence>
<dbReference type="Gene3D" id="3.40.50.410">
    <property type="entry name" value="von Willebrand factor, type A domain"/>
    <property type="match status" value="1"/>
</dbReference>
<dbReference type="SMART" id="SM00327">
    <property type="entry name" value="VWA"/>
    <property type="match status" value="1"/>
</dbReference>
<dbReference type="Gene3D" id="2.60.40.10">
    <property type="entry name" value="Immunoglobulins"/>
    <property type="match status" value="1"/>
</dbReference>
<feature type="transmembrane region" description="Helical" evidence="1">
    <location>
        <begin position="529"/>
        <end position="550"/>
    </location>
</feature>
<name>A0A0F7BY56_BRELA</name>
<evidence type="ECO:0000256" key="1">
    <source>
        <dbReference type="SAM" id="Phobius"/>
    </source>
</evidence>
<evidence type="ECO:0000256" key="2">
    <source>
        <dbReference type="SAM" id="SignalP"/>
    </source>
</evidence>
<evidence type="ECO:0000313" key="4">
    <source>
        <dbReference type="EMBL" id="AKF92358.1"/>
    </source>
</evidence>
<dbReference type="InterPro" id="IPR036465">
    <property type="entry name" value="vWFA_dom_sf"/>
</dbReference>
<dbReference type="SUPFAM" id="SSF53300">
    <property type="entry name" value="vWA-like"/>
    <property type="match status" value="1"/>
</dbReference>
<dbReference type="InterPro" id="IPR013783">
    <property type="entry name" value="Ig-like_fold"/>
</dbReference>
<reference evidence="4" key="1">
    <citation type="submission" date="2015-03" db="EMBL/GenBank/DDBJ databases">
        <title>MIGS Cultured Bacterial/Archaeal sample from Brevibacillus laterosporus.</title>
        <authorList>
            <person name="Zeng D."/>
            <person name="Zhu L."/>
            <person name="Dong G."/>
            <person name="Ye W."/>
            <person name="Ren D."/>
            <person name="Wu L."/>
            <person name="Xu J."/>
            <person name="Li G."/>
            <person name="Guo L."/>
        </authorList>
    </citation>
    <scope>NUCLEOTIDE SEQUENCE</scope>
    <source>
        <strain evidence="4">B9</strain>
    </source>
</reference>
<feature type="signal peptide" evidence="2">
    <location>
        <begin position="1"/>
        <end position="34"/>
    </location>
</feature>
<dbReference type="InterPro" id="IPR051266">
    <property type="entry name" value="CLCR"/>
</dbReference>
<keyword evidence="1" id="KW-0472">Membrane</keyword>
<protein>
    <recommendedName>
        <fullName evidence="3">VWFA domain-containing protein</fullName>
    </recommendedName>
</protein>
<keyword evidence="1" id="KW-1133">Transmembrane helix</keyword>
<proteinExistence type="predicted"/>
<dbReference type="CDD" id="cd00198">
    <property type="entry name" value="vWFA"/>
    <property type="match status" value="1"/>
</dbReference>
<dbReference type="AlphaFoldDB" id="A0A0F7BY56"/>
<feature type="domain" description="VWFA" evidence="3">
    <location>
        <begin position="43"/>
        <end position="229"/>
    </location>
</feature>
<keyword evidence="2" id="KW-0732">Signal</keyword>
<dbReference type="EMBL" id="CP011074">
    <property type="protein sequence ID" value="AKF92358.1"/>
    <property type="molecule type" value="Genomic_DNA"/>
</dbReference>
<organism evidence="4">
    <name type="scientific">Brevibacillus laterosporus</name>
    <name type="common">Bacillus laterosporus</name>
    <dbReference type="NCBI Taxonomy" id="1465"/>
    <lineage>
        <taxon>Bacteria</taxon>
        <taxon>Bacillati</taxon>
        <taxon>Bacillota</taxon>
        <taxon>Bacilli</taxon>
        <taxon>Bacillales</taxon>
        <taxon>Paenibacillaceae</taxon>
        <taxon>Brevibacillus</taxon>
    </lineage>
</organism>
<evidence type="ECO:0000259" key="3">
    <source>
        <dbReference type="PROSITE" id="PS50234"/>
    </source>
</evidence>
<dbReference type="InterPro" id="IPR002035">
    <property type="entry name" value="VWF_A"/>
</dbReference>
<dbReference type="PROSITE" id="PS51257">
    <property type="entry name" value="PROKAR_LIPOPROTEIN"/>
    <property type="match status" value="1"/>
</dbReference>
<dbReference type="PANTHER" id="PTHR10579:SF43">
    <property type="entry name" value="ZINC FINGER (C3HC4-TYPE RING FINGER) FAMILY PROTEIN"/>
    <property type="match status" value="1"/>
</dbReference>
<gene>
    <name evidence="4" type="ORF">EX87_00730</name>
</gene>
<keyword evidence="1" id="KW-0812">Transmembrane</keyword>
<dbReference type="Pfam" id="PF00092">
    <property type="entry name" value="VWA"/>
    <property type="match status" value="1"/>
</dbReference>
<feature type="chain" id="PRO_5002513676" description="VWFA domain-containing protein" evidence="2">
    <location>
        <begin position="35"/>
        <end position="682"/>
    </location>
</feature>